<evidence type="ECO:0000313" key="8">
    <source>
        <dbReference type="EMBL" id="MDX8051571.1"/>
    </source>
</evidence>
<dbReference type="SUPFAM" id="SSF88946">
    <property type="entry name" value="Sigma2 domain of RNA polymerase sigma factors"/>
    <property type="match status" value="1"/>
</dbReference>
<dbReference type="NCBIfam" id="TIGR02957">
    <property type="entry name" value="SigX4"/>
    <property type="match status" value="1"/>
</dbReference>
<dbReference type="PANTHER" id="PTHR30173">
    <property type="entry name" value="SIGMA 19 FACTOR"/>
    <property type="match status" value="1"/>
</dbReference>
<comment type="similarity">
    <text evidence="1">Belongs to the sigma-70 factor family. ECF subfamily.</text>
</comment>
<dbReference type="CDD" id="cd06171">
    <property type="entry name" value="Sigma70_r4"/>
    <property type="match status" value="1"/>
</dbReference>
<comment type="subunit">
    <text evidence="2">Interacts transiently with the RNA polymerase catalytic core formed by RpoA, RpoB, RpoC and RpoZ (2 alpha, 1 beta, 1 beta' and 1 omega subunit) to form the RNA polymerase holoenzyme that can initiate transcription.</text>
</comment>
<evidence type="ECO:0000256" key="2">
    <source>
        <dbReference type="ARBA" id="ARBA00011344"/>
    </source>
</evidence>
<evidence type="ECO:0000259" key="7">
    <source>
        <dbReference type="Pfam" id="PF08281"/>
    </source>
</evidence>
<organism evidence="8 9">
    <name type="scientific">Lentzea kristufekii</name>
    <dbReference type="NCBI Taxonomy" id="3095430"/>
    <lineage>
        <taxon>Bacteria</taxon>
        <taxon>Bacillati</taxon>
        <taxon>Actinomycetota</taxon>
        <taxon>Actinomycetes</taxon>
        <taxon>Pseudonocardiales</taxon>
        <taxon>Pseudonocardiaceae</taxon>
        <taxon>Lentzea</taxon>
    </lineage>
</organism>
<reference evidence="8 9" key="2">
    <citation type="submission" date="2023-11" db="EMBL/GenBank/DDBJ databases">
        <authorList>
            <person name="Lara A.C."/>
            <person name="Chronakova A."/>
        </authorList>
    </citation>
    <scope>NUCLEOTIDE SEQUENCE [LARGE SCALE GENOMIC DNA]</scope>
    <source>
        <strain evidence="8 9">BCCO 10_0798</strain>
    </source>
</reference>
<evidence type="ECO:0000259" key="6">
    <source>
        <dbReference type="Pfam" id="PF04542"/>
    </source>
</evidence>
<dbReference type="Pfam" id="PF04542">
    <property type="entry name" value="Sigma70_r2"/>
    <property type="match status" value="1"/>
</dbReference>
<gene>
    <name evidence="8" type="ORF">SK571_19460</name>
</gene>
<dbReference type="InterPro" id="IPR036388">
    <property type="entry name" value="WH-like_DNA-bd_sf"/>
</dbReference>
<dbReference type="InterPro" id="IPR013324">
    <property type="entry name" value="RNA_pol_sigma_r3/r4-like"/>
</dbReference>
<dbReference type="Gene3D" id="3.10.450.50">
    <property type="match status" value="1"/>
</dbReference>
<feature type="domain" description="RNA polymerase sigma factor 70 region 4 type 2" evidence="7">
    <location>
        <begin position="109"/>
        <end position="160"/>
    </location>
</feature>
<dbReference type="SUPFAM" id="SSF54427">
    <property type="entry name" value="NTF2-like"/>
    <property type="match status" value="1"/>
</dbReference>
<evidence type="ECO:0000313" key="9">
    <source>
        <dbReference type="Proteomes" id="UP001271792"/>
    </source>
</evidence>
<dbReference type="EMBL" id="JAXAVV010000009">
    <property type="protein sequence ID" value="MDX8051571.1"/>
    <property type="molecule type" value="Genomic_DNA"/>
</dbReference>
<dbReference type="RefSeq" id="WP_319985495.1">
    <property type="nucleotide sequence ID" value="NZ_JAXAVV010000009.1"/>
</dbReference>
<dbReference type="PANTHER" id="PTHR30173:SF36">
    <property type="entry name" value="ECF RNA POLYMERASE SIGMA FACTOR SIGJ"/>
    <property type="match status" value="1"/>
</dbReference>
<sequence length="288" mass="31390">MTRQLDEAESVFAAARPRLFGIAYRMTGSVADAEDLVQEVWVRWQLADRAAVLNPEAYLATAITRLAINESQTARARRETYVGPWLPEPVDTSADPQVGAEQGAVLELAVLMLLEKLTPTERAAYVLREAFGYPYREIADIVQTSEVATRQLVSRARKHLADERRVPVERADQRRLLEAFVAAARAGDLAALEKLFAQDVVSWSDSNGAIRAAGRPLVGAASLAKIISGWAPSFWAGAEASFVEANGLAAVRLRKDDGTYAVITVTASAEGIDQVLWLVNPEKLAAFQ</sequence>
<keyword evidence="9" id="KW-1185">Reference proteome</keyword>
<dbReference type="InterPro" id="IPR014303">
    <property type="entry name" value="RNA_pol_sigma-70_ECF"/>
</dbReference>
<dbReference type="NCBIfam" id="TIGR02937">
    <property type="entry name" value="sigma70-ECF"/>
    <property type="match status" value="1"/>
</dbReference>
<evidence type="ECO:0000256" key="3">
    <source>
        <dbReference type="ARBA" id="ARBA00023015"/>
    </source>
</evidence>
<dbReference type="Gene3D" id="1.10.10.10">
    <property type="entry name" value="Winged helix-like DNA-binding domain superfamily/Winged helix DNA-binding domain"/>
    <property type="match status" value="1"/>
</dbReference>
<dbReference type="InterPro" id="IPR013249">
    <property type="entry name" value="RNA_pol_sigma70_r4_t2"/>
</dbReference>
<dbReference type="SUPFAM" id="SSF88659">
    <property type="entry name" value="Sigma3 and sigma4 domains of RNA polymerase sigma factors"/>
    <property type="match status" value="1"/>
</dbReference>
<proteinExistence type="inferred from homology"/>
<dbReference type="Proteomes" id="UP001271792">
    <property type="component" value="Unassembled WGS sequence"/>
</dbReference>
<feature type="domain" description="RNA polymerase sigma-70 region 2" evidence="6">
    <location>
        <begin position="13"/>
        <end position="72"/>
    </location>
</feature>
<dbReference type="Pfam" id="PF08281">
    <property type="entry name" value="Sigma70_r4_2"/>
    <property type="match status" value="1"/>
</dbReference>
<evidence type="ECO:0000256" key="1">
    <source>
        <dbReference type="ARBA" id="ARBA00010641"/>
    </source>
</evidence>
<keyword evidence="3" id="KW-0805">Transcription regulation</keyword>
<dbReference type="Gene3D" id="1.10.1740.10">
    <property type="match status" value="1"/>
</dbReference>
<evidence type="ECO:0000256" key="4">
    <source>
        <dbReference type="ARBA" id="ARBA00023082"/>
    </source>
</evidence>
<dbReference type="InterPro" id="IPR052704">
    <property type="entry name" value="ECF_Sigma-70_Domain"/>
</dbReference>
<dbReference type="InterPro" id="IPR014284">
    <property type="entry name" value="RNA_pol_sigma-70_dom"/>
</dbReference>
<keyword evidence="4" id="KW-0731">Sigma factor</keyword>
<reference evidence="8 9" key="1">
    <citation type="submission" date="2023-11" db="EMBL/GenBank/DDBJ databases">
        <title>Lentzea sokolovensis, sp. nov., Lentzea kristufkii, sp. nov., and Lentzea miocenensis, sp. nov., rare actinobacteria from Sokolov Coal Basin, Miocene lacustrine sediment, Czech Republic.</title>
        <authorList>
            <person name="Lara A."/>
            <person name="Kotroba L."/>
            <person name="Nouioui I."/>
            <person name="Neumann-Schaal M."/>
            <person name="Mast Y."/>
            <person name="Chronakova A."/>
        </authorList>
    </citation>
    <scope>NUCLEOTIDE SEQUENCE [LARGE SCALE GENOMIC DNA]</scope>
    <source>
        <strain evidence="8 9">BCCO 10_0798</strain>
    </source>
</reference>
<accession>A0ABU4TUT9</accession>
<dbReference type="NCBIfam" id="NF007214">
    <property type="entry name" value="PRK09636.1"/>
    <property type="match status" value="1"/>
</dbReference>
<keyword evidence="5" id="KW-0804">Transcription</keyword>
<dbReference type="InterPro" id="IPR013325">
    <property type="entry name" value="RNA_pol_sigma_r2"/>
</dbReference>
<dbReference type="InterPro" id="IPR032710">
    <property type="entry name" value="NTF2-like_dom_sf"/>
</dbReference>
<dbReference type="InterPro" id="IPR007627">
    <property type="entry name" value="RNA_pol_sigma70_r2"/>
</dbReference>
<name>A0ABU4TUT9_9PSEU</name>
<evidence type="ECO:0000256" key="5">
    <source>
        <dbReference type="ARBA" id="ARBA00023163"/>
    </source>
</evidence>
<comment type="caution">
    <text evidence="8">The sequence shown here is derived from an EMBL/GenBank/DDBJ whole genome shotgun (WGS) entry which is preliminary data.</text>
</comment>
<protein>
    <submittedName>
        <fullName evidence="8">RNA polymerase sigma-70 factor</fullName>
    </submittedName>
</protein>